<evidence type="ECO:0000256" key="1">
    <source>
        <dbReference type="ARBA" id="ARBA00006484"/>
    </source>
</evidence>
<keyword evidence="2" id="KW-0521">NADP</keyword>
<dbReference type="EMBL" id="JAACJP010000004">
    <property type="protein sequence ID" value="KAF5384984.1"/>
    <property type="molecule type" value="Genomic_DNA"/>
</dbReference>
<keyword evidence="3" id="KW-0560">Oxidoreductase</keyword>
<evidence type="ECO:0000256" key="4">
    <source>
        <dbReference type="RuleBase" id="RU000363"/>
    </source>
</evidence>
<dbReference type="Proteomes" id="UP000565441">
    <property type="component" value="Unassembled WGS sequence"/>
</dbReference>
<dbReference type="Gene3D" id="3.40.50.720">
    <property type="entry name" value="NAD(P)-binding Rossmann-like Domain"/>
    <property type="match status" value="1"/>
</dbReference>
<dbReference type="Pfam" id="PF00106">
    <property type="entry name" value="adh_short"/>
    <property type="match status" value="1"/>
</dbReference>
<dbReference type="InterPro" id="IPR036291">
    <property type="entry name" value="NAD(P)-bd_dom_sf"/>
</dbReference>
<dbReference type="OrthoDB" id="2898618at2759"/>
<evidence type="ECO:0000256" key="2">
    <source>
        <dbReference type="ARBA" id="ARBA00022857"/>
    </source>
</evidence>
<dbReference type="PRINTS" id="PR00081">
    <property type="entry name" value="GDHRDH"/>
</dbReference>
<evidence type="ECO:0008006" key="7">
    <source>
        <dbReference type="Google" id="ProtNLM"/>
    </source>
</evidence>
<comment type="caution">
    <text evidence="5">The sequence shown here is derived from an EMBL/GenBank/DDBJ whole genome shotgun (WGS) entry which is preliminary data.</text>
</comment>
<proteinExistence type="inferred from homology"/>
<protein>
    <recommendedName>
        <fullName evidence="7">NAD(P)-binding protein</fullName>
    </recommendedName>
</protein>
<reference evidence="5 6" key="1">
    <citation type="journal article" date="2020" name="ISME J.">
        <title>Uncovering the hidden diversity of litter-decomposition mechanisms in mushroom-forming fungi.</title>
        <authorList>
            <person name="Floudas D."/>
            <person name="Bentzer J."/>
            <person name="Ahren D."/>
            <person name="Johansson T."/>
            <person name="Persson P."/>
            <person name="Tunlid A."/>
        </authorList>
    </citation>
    <scope>NUCLEOTIDE SEQUENCE [LARGE SCALE GENOMIC DNA]</scope>
    <source>
        <strain evidence="5 6">CBS 661.87</strain>
    </source>
</reference>
<gene>
    <name evidence="5" type="ORF">D9615_001399</name>
</gene>
<dbReference type="GO" id="GO:0016491">
    <property type="term" value="F:oxidoreductase activity"/>
    <property type="evidence" value="ECO:0007669"/>
    <property type="project" value="UniProtKB-KW"/>
</dbReference>
<dbReference type="PANTHER" id="PTHR43618:SF17">
    <property type="entry name" value="RHAMNOLIPIDS BIOSYNTHESIS 3-OXOACYL-[ACYL-CARRIER-PROTEIN] REDUCTASE"/>
    <property type="match status" value="1"/>
</dbReference>
<dbReference type="Pfam" id="PF13561">
    <property type="entry name" value="adh_short_C2"/>
    <property type="match status" value="1"/>
</dbReference>
<dbReference type="InterPro" id="IPR052178">
    <property type="entry name" value="Sec_Metab_Biosynth_SDR"/>
</dbReference>
<name>A0A8H5M8U6_9AGAR</name>
<dbReference type="SUPFAM" id="SSF51735">
    <property type="entry name" value="NAD(P)-binding Rossmann-fold domains"/>
    <property type="match status" value="1"/>
</dbReference>
<dbReference type="AlphaFoldDB" id="A0A8H5M8U6"/>
<dbReference type="InterPro" id="IPR020904">
    <property type="entry name" value="Sc_DH/Rdtase_CS"/>
</dbReference>
<evidence type="ECO:0000313" key="6">
    <source>
        <dbReference type="Proteomes" id="UP000565441"/>
    </source>
</evidence>
<dbReference type="PRINTS" id="PR00080">
    <property type="entry name" value="SDRFAMILY"/>
</dbReference>
<evidence type="ECO:0000313" key="5">
    <source>
        <dbReference type="EMBL" id="KAF5384984.1"/>
    </source>
</evidence>
<evidence type="ECO:0000256" key="3">
    <source>
        <dbReference type="ARBA" id="ARBA00023002"/>
    </source>
</evidence>
<comment type="similarity">
    <text evidence="1 4">Belongs to the short-chain dehydrogenases/reductases (SDR) family.</text>
</comment>
<accession>A0A8H5M8U6</accession>
<dbReference type="PROSITE" id="PS00061">
    <property type="entry name" value="ADH_SHORT"/>
    <property type="match status" value="1"/>
</dbReference>
<organism evidence="5 6">
    <name type="scientific">Tricholomella constricta</name>
    <dbReference type="NCBI Taxonomy" id="117010"/>
    <lineage>
        <taxon>Eukaryota</taxon>
        <taxon>Fungi</taxon>
        <taxon>Dikarya</taxon>
        <taxon>Basidiomycota</taxon>
        <taxon>Agaricomycotina</taxon>
        <taxon>Agaricomycetes</taxon>
        <taxon>Agaricomycetidae</taxon>
        <taxon>Agaricales</taxon>
        <taxon>Tricholomatineae</taxon>
        <taxon>Lyophyllaceae</taxon>
        <taxon>Tricholomella</taxon>
    </lineage>
</organism>
<dbReference type="InterPro" id="IPR002347">
    <property type="entry name" value="SDR_fam"/>
</dbReference>
<sequence>MSSIMSTFEVQNLFSVKGKVALVTGGSRGIGKMISTGFVKNGAKVYISSRTAKDCEETAKELNALGPGTCIALPADLQKYEEVERLVKELASRESVLHILVNNAGAAWGSTLDEFPASQKRDAAFTKVLTLNLQRVFTLTQKLLPLLRAAAATSRNGRTYDDPARIINASPLSLPPSCAPADCFRQIGSIEGLAVPDHETYAYSASKAALHHLSRHLGGRLGWEGVTSNTIACGFFESKMTAYTLATSGDPLLASTPAQRFGKPEDVAGTALFLASPAASWINGATITLDGGLLLSGGGLKRQALNQLPKL</sequence>
<dbReference type="PANTHER" id="PTHR43618">
    <property type="entry name" value="7-ALPHA-HYDROXYSTEROID DEHYDROGENASE"/>
    <property type="match status" value="1"/>
</dbReference>
<keyword evidence="6" id="KW-1185">Reference proteome</keyword>